<evidence type="ECO:0000313" key="2">
    <source>
        <dbReference type="Proteomes" id="UP001054889"/>
    </source>
</evidence>
<dbReference type="Proteomes" id="UP001054889">
    <property type="component" value="Unassembled WGS sequence"/>
</dbReference>
<dbReference type="EMBL" id="BQKI01000079">
    <property type="protein sequence ID" value="GJN25975.1"/>
    <property type="molecule type" value="Genomic_DNA"/>
</dbReference>
<sequence>MYSSILGVVVPTGMSSRKMKSLLNLTTAQFGFEKEEGVLCESDRSIVMKVRHRVAGKTFVIKELQLLTTTEEDEAEEEKIALRVLREACFMASTLPWSGSTPSPNKT</sequence>
<name>A0AAV5EUU1_ELECO</name>
<reference evidence="1" key="1">
    <citation type="journal article" date="2018" name="DNA Res.">
        <title>Multiple hybrid de novo genome assembly of finger millet, an orphan allotetraploid crop.</title>
        <authorList>
            <person name="Hatakeyama M."/>
            <person name="Aluri S."/>
            <person name="Balachadran M.T."/>
            <person name="Sivarajan S.R."/>
            <person name="Patrignani A."/>
            <person name="Gruter S."/>
            <person name="Poveda L."/>
            <person name="Shimizu-Inatsugi R."/>
            <person name="Baeten J."/>
            <person name="Francoijs K.J."/>
            <person name="Nataraja K.N."/>
            <person name="Reddy Y.A.N."/>
            <person name="Phadnis S."/>
            <person name="Ravikumar R.L."/>
            <person name="Schlapbach R."/>
            <person name="Sreeman S.M."/>
            <person name="Shimizu K.K."/>
        </authorList>
    </citation>
    <scope>NUCLEOTIDE SEQUENCE</scope>
</reference>
<protein>
    <submittedName>
        <fullName evidence="1">Uncharacterized protein</fullName>
    </submittedName>
</protein>
<proteinExistence type="predicted"/>
<dbReference type="AlphaFoldDB" id="A0AAV5EUU1"/>
<evidence type="ECO:0000313" key="1">
    <source>
        <dbReference type="EMBL" id="GJN25975.1"/>
    </source>
</evidence>
<organism evidence="1 2">
    <name type="scientific">Eleusine coracana subsp. coracana</name>
    <dbReference type="NCBI Taxonomy" id="191504"/>
    <lineage>
        <taxon>Eukaryota</taxon>
        <taxon>Viridiplantae</taxon>
        <taxon>Streptophyta</taxon>
        <taxon>Embryophyta</taxon>
        <taxon>Tracheophyta</taxon>
        <taxon>Spermatophyta</taxon>
        <taxon>Magnoliopsida</taxon>
        <taxon>Liliopsida</taxon>
        <taxon>Poales</taxon>
        <taxon>Poaceae</taxon>
        <taxon>PACMAD clade</taxon>
        <taxon>Chloridoideae</taxon>
        <taxon>Cynodonteae</taxon>
        <taxon>Eleusininae</taxon>
        <taxon>Eleusine</taxon>
    </lineage>
</organism>
<keyword evidence="2" id="KW-1185">Reference proteome</keyword>
<accession>A0AAV5EUU1</accession>
<comment type="caution">
    <text evidence="1">The sequence shown here is derived from an EMBL/GenBank/DDBJ whole genome shotgun (WGS) entry which is preliminary data.</text>
</comment>
<reference evidence="1" key="2">
    <citation type="submission" date="2021-12" db="EMBL/GenBank/DDBJ databases">
        <title>Resequencing data analysis of finger millet.</title>
        <authorList>
            <person name="Hatakeyama M."/>
            <person name="Aluri S."/>
            <person name="Balachadran M.T."/>
            <person name="Sivarajan S.R."/>
            <person name="Poveda L."/>
            <person name="Shimizu-Inatsugi R."/>
            <person name="Schlapbach R."/>
            <person name="Sreeman S.M."/>
            <person name="Shimizu K.K."/>
        </authorList>
    </citation>
    <scope>NUCLEOTIDE SEQUENCE</scope>
</reference>
<gene>
    <name evidence="1" type="primary">gb13865</name>
    <name evidence="1" type="ORF">PR202_gb13865</name>
</gene>